<feature type="chain" id="PRO_5045444634" description="Argininosuccinate lyase" evidence="2">
    <location>
        <begin position="19"/>
        <end position="83"/>
    </location>
</feature>
<sequence length="83" mass="8905">MKKAFAVLTMFALSAALAACGSKKPLTRPAGDPVPAKPATAETAPDSDALVTPDSQARPNRNDEVLKRSQRRQDDRFDLPPTD</sequence>
<reference evidence="3 4" key="1">
    <citation type="submission" date="2021-08" db="EMBL/GenBank/DDBJ databases">
        <authorList>
            <person name="Tuo L."/>
        </authorList>
    </citation>
    <scope>NUCLEOTIDE SEQUENCE [LARGE SCALE GENOMIC DNA]</scope>
    <source>
        <strain evidence="3 4">JCM 31229</strain>
    </source>
</reference>
<evidence type="ECO:0000256" key="1">
    <source>
        <dbReference type="SAM" id="MobiDB-lite"/>
    </source>
</evidence>
<gene>
    <name evidence="3" type="ORF">K7G82_20470</name>
</gene>
<comment type="caution">
    <text evidence="3">The sequence shown here is derived from an EMBL/GenBank/DDBJ whole genome shotgun (WGS) entry which is preliminary data.</text>
</comment>
<dbReference type="PROSITE" id="PS51257">
    <property type="entry name" value="PROKAR_LIPOPROTEIN"/>
    <property type="match status" value="1"/>
</dbReference>
<name>A0ABS7PTL2_9SPHN</name>
<dbReference type="Proteomes" id="UP000706039">
    <property type="component" value="Unassembled WGS sequence"/>
</dbReference>
<keyword evidence="2" id="KW-0732">Signal</keyword>
<feature type="signal peptide" evidence="2">
    <location>
        <begin position="1"/>
        <end position="18"/>
    </location>
</feature>
<feature type="region of interest" description="Disordered" evidence="1">
    <location>
        <begin position="23"/>
        <end position="83"/>
    </location>
</feature>
<evidence type="ECO:0000313" key="3">
    <source>
        <dbReference type="EMBL" id="MBY8824690.1"/>
    </source>
</evidence>
<feature type="compositionally biased region" description="Basic and acidic residues" evidence="1">
    <location>
        <begin position="60"/>
        <end position="83"/>
    </location>
</feature>
<organism evidence="3 4">
    <name type="scientific">Sphingomonas colocasiae</name>
    <dbReference type="NCBI Taxonomy" id="1848973"/>
    <lineage>
        <taxon>Bacteria</taxon>
        <taxon>Pseudomonadati</taxon>
        <taxon>Pseudomonadota</taxon>
        <taxon>Alphaproteobacteria</taxon>
        <taxon>Sphingomonadales</taxon>
        <taxon>Sphingomonadaceae</taxon>
        <taxon>Sphingomonas</taxon>
    </lineage>
</organism>
<keyword evidence="4" id="KW-1185">Reference proteome</keyword>
<evidence type="ECO:0000256" key="2">
    <source>
        <dbReference type="SAM" id="SignalP"/>
    </source>
</evidence>
<dbReference type="RefSeq" id="WP_222991770.1">
    <property type="nucleotide sequence ID" value="NZ_JAINVV010000009.1"/>
</dbReference>
<evidence type="ECO:0000313" key="4">
    <source>
        <dbReference type="Proteomes" id="UP000706039"/>
    </source>
</evidence>
<protein>
    <recommendedName>
        <fullName evidence="5">Argininosuccinate lyase</fullName>
    </recommendedName>
</protein>
<dbReference type="EMBL" id="JAINVV010000009">
    <property type="protein sequence ID" value="MBY8824690.1"/>
    <property type="molecule type" value="Genomic_DNA"/>
</dbReference>
<evidence type="ECO:0008006" key="5">
    <source>
        <dbReference type="Google" id="ProtNLM"/>
    </source>
</evidence>
<proteinExistence type="predicted"/>
<accession>A0ABS7PTL2</accession>